<sequence>MAFPPFLNYLVVLGVVIFFSVRYFGSNPTLIPLHPSSPTTTSVATPENSSEPTMSSMKSVAYFVNWAIYGRNHNPQDVPADKLTHVLYAFANVRPESGEVYLSDTWSDIEKHYPTDSWNDVGTNVYGCIKQFYLLKKQNRKLKILLSIGGWTYSSNFAQPASTDAGRTRFAESATKLVLDLGLDGFDVDWEYPKDETQAQNFVLLLQKCRETLNRAAGGNRKFLLTIACPAGPENYTKLKLAQMTPYLDFYNLMAYDYAGSWDAKAGHQANINFSNSNAASTPFSTVQALDHYTKVGQVPSSKIVLGMPLYGRAFTNTDGPGTPFSGVGQGSWENGIWDYKALPRAGATEQYDNQTGASWSYDPSARAMVSYDNVRMAEQKVDFIKQNNLGGGMWWETSGDRGGKAANKGDGSLIGTFVAGVGGTGALDQSANALDYPESKYDNLRAKMQ</sequence>
<evidence type="ECO:0000313" key="2">
    <source>
        <dbReference type="Proteomes" id="UP001177260"/>
    </source>
</evidence>
<keyword evidence="1" id="KW-0378">Hydrolase</keyword>
<organism evidence="1 2">
    <name type="scientific">Aspergillus melleus</name>
    <dbReference type="NCBI Taxonomy" id="138277"/>
    <lineage>
        <taxon>Eukaryota</taxon>
        <taxon>Fungi</taxon>
        <taxon>Dikarya</taxon>
        <taxon>Ascomycota</taxon>
        <taxon>Pezizomycotina</taxon>
        <taxon>Eurotiomycetes</taxon>
        <taxon>Eurotiomycetidae</taxon>
        <taxon>Eurotiales</taxon>
        <taxon>Aspergillaceae</taxon>
        <taxon>Aspergillus</taxon>
        <taxon>Aspergillus subgen. Circumdati</taxon>
    </lineage>
</organism>
<dbReference type="EC" id="3.2.1.14" evidence="1"/>
<keyword evidence="2" id="KW-1185">Reference proteome</keyword>
<name>A0ACC3B5E1_9EURO</name>
<reference evidence="1 2" key="1">
    <citation type="journal article" date="2023" name="ACS Omega">
        <title>Identification of the Neoaspergillic Acid Biosynthesis Gene Cluster by Establishing an In Vitro CRISPR-Ribonucleoprotein Genetic System in Aspergillus melleus.</title>
        <authorList>
            <person name="Yuan B."/>
            <person name="Grau M.F."/>
            <person name="Murata R.M."/>
            <person name="Torok T."/>
            <person name="Venkateswaran K."/>
            <person name="Stajich J.E."/>
            <person name="Wang C.C.C."/>
        </authorList>
    </citation>
    <scope>NUCLEOTIDE SEQUENCE [LARGE SCALE GENOMIC DNA]</scope>
    <source>
        <strain evidence="1 2">IMV 1140</strain>
    </source>
</reference>
<gene>
    <name evidence="1" type="primary">CHT4_3</name>
    <name evidence="1" type="ORF">N8T08_004145</name>
</gene>
<accession>A0ACC3B5E1</accession>
<proteinExistence type="predicted"/>
<protein>
    <submittedName>
        <fullName evidence="1">Chitinase 4</fullName>
        <ecNumber evidence="1">3.2.1.14</ecNumber>
    </submittedName>
</protein>
<dbReference type="EMBL" id="JAOPJF010000023">
    <property type="protein sequence ID" value="KAK1145587.1"/>
    <property type="molecule type" value="Genomic_DNA"/>
</dbReference>
<evidence type="ECO:0000313" key="1">
    <source>
        <dbReference type="EMBL" id="KAK1145587.1"/>
    </source>
</evidence>
<keyword evidence="1" id="KW-0326">Glycosidase</keyword>
<dbReference type="Proteomes" id="UP001177260">
    <property type="component" value="Unassembled WGS sequence"/>
</dbReference>
<comment type="caution">
    <text evidence="1">The sequence shown here is derived from an EMBL/GenBank/DDBJ whole genome shotgun (WGS) entry which is preliminary data.</text>
</comment>